<proteinExistence type="predicted"/>
<dbReference type="Proteomes" id="UP000821865">
    <property type="component" value="Chromosome 3"/>
</dbReference>
<comment type="caution">
    <text evidence="1">The sequence shown here is derived from an EMBL/GenBank/DDBJ whole genome shotgun (WGS) entry which is preliminary data.</text>
</comment>
<protein>
    <submittedName>
        <fullName evidence="1">Uncharacterized protein</fullName>
    </submittedName>
</protein>
<sequence length="108" mass="12046">MFTVEGFRDKLRTGKPADGETTTQFAVRLSHYFDRWTELSEIAQEYDALRELLIKEQFLMTTGFAVAVGDPSLLLVASSVFGKPENFACRPKSTRRLPPGIAHPAAEV</sequence>
<dbReference type="EMBL" id="CM023472">
    <property type="protein sequence ID" value="KAH7958228.1"/>
    <property type="molecule type" value="Genomic_DNA"/>
</dbReference>
<name>A0ACB8D1K5_DERSI</name>
<gene>
    <name evidence="1" type="ORF">HPB49_000117</name>
</gene>
<evidence type="ECO:0000313" key="1">
    <source>
        <dbReference type="EMBL" id="KAH7958228.1"/>
    </source>
</evidence>
<organism evidence="1 2">
    <name type="scientific">Dermacentor silvarum</name>
    <name type="common">Tick</name>
    <dbReference type="NCBI Taxonomy" id="543639"/>
    <lineage>
        <taxon>Eukaryota</taxon>
        <taxon>Metazoa</taxon>
        <taxon>Ecdysozoa</taxon>
        <taxon>Arthropoda</taxon>
        <taxon>Chelicerata</taxon>
        <taxon>Arachnida</taxon>
        <taxon>Acari</taxon>
        <taxon>Parasitiformes</taxon>
        <taxon>Ixodida</taxon>
        <taxon>Ixodoidea</taxon>
        <taxon>Ixodidae</taxon>
        <taxon>Rhipicephalinae</taxon>
        <taxon>Dermacentor</taxon>
    </lineage>
</organism>
<accession>A0ACB8D1K5</accession>
<keyword evidence="2" id="KW-1185">Reference proteome</keyword>
<evidence type="ECO:0000313" key="2">
    <source>
        <dbReference type="Proteomes" id="UP000821865"/>
    </source>
</evidence>
<reference evidence="1" key="1">
    <citation type="submission" date="2020-05" db="EMBL/GenBank/DDBJ databases">
        <title>Large-scale comparative analyses of tick genomes elucidate their genetic diversity and vector capacities.</title>
        <authorList>
            <person name="Jia N."/>
            <person name="Wang J."/>
            <person name="Shi W."/>
            <person name="Du L."/>
            <person name="Sun Y."/>
            <person name="Zhan W."/>
            <person name="Jiang J."/>
            <person name="Wang Q."/>
            <person name="Zhang B."/>
            <person name="Ji P."/>
            <person name="Sakyi L.B."/>
            <person name="Cui X."/>
            <person name="Yuan T."/>
            <person name="Jiang B."/>
            <person name="Yang W."/>
            <person name="Lam T.T.-Y."/>
            <person name="Chang Q."/>
            <person name="Ding S."/>
            <person name="Wang X."/>
            <person name="Zhu J."/>
            <person name="Ruan X."/>
            <person name="Zhao L."/>
            <person name="Wei J."/>
            <person name="Que T."/>
            <person name="Du C."/>
            <person name="Cheng J."/>
            <person name="Dai P."/>
            <person name="Han X."/>
            <person name="Huang E."/>
            <person name="Gao Y."/>
            <person name="Liu J."/>
            <person name="Shao H."/>
            <person name="Ye R."/>
            <person name="Li L."/>
            <person name="Wei W."/>
            <person name="Wang X."/>
            <person name="Wang C."/>
            <person name="Yang T."/>
            <person name="Huo Q."/>
            <person name="Li W."/>
            <person name="Guo W."/>
            <person name="Chen H."/>
            <person name="Zhou L."/>
            <person name="Ni X."/>
            <person name="Tian J."/>
            <person name="Zhou Y."/>
            <person name="Sheng Y."/>
            <person name="Liu T."/>
            <person name="Pan Y."/>
            <person name="Xia L."/>
            <person name="Li J."/>
            <person name="Zhao F."/>
            <person name="Cao W."/>
        </authorList>
    </citation>
    <scope>NUCLEOTIDE SEQUENCE</scope>
    <source>
        <strain evidence="1">Dsil-2018</strain>
    </source>
</reference>